<keyword evidence="2" id="KW-1185">Reference proteome</keyword>
<evidence type="ECO:0000313" key="2">
    <source>
        <dbReference type="Proteomes" id="UP001479436"/>
    </source>
</evidence>
<accession>A0ABR2W5N8</accession>
<sequence length="663" mass="77242">MAFNSHPIESLSDKLKNIDNNLSQTVHEVEKDLAHGLLYSAKLKIFSAMLKFQNVPEFEILAFRAALAEGCHSSAMNWLKQIRGKYSNTTSYCRFIVNLAHFGLHRCQACYWKFLDAADPILRKVVLLDAAEFLWREKQLLESMRVYGLLFMYSPESILQYGVPIFKSIIEKELSDQELPVFTSYRGFLAEYISPLVFKYNLHITRSLVPMVFDQKNKPGCIRLEYADLVKYIEITQSYYLAKKEWSRMYEFFVQAMCSSGYLNMDCKIVNFKDSLGSGLLYPDRLLHYVDSHDRFPGELRSILYCCCFVQIAYEYFLATFGPRDSQKVLSEFGRTLMIPVNCDGRNVERKGKNLEVTFESIIKDLPMTDPCLKSFTILKSAGNILELLQRMSPNFEQEMNSFFVRWKVPHYLVNAAILCRADWELYQKSYPKANTLYKTFIDQFQREEPEPGVETQPRLRHNPLIPFRILYCRGLIYGILEDFHQARLNLLPILCSLPFTSTSDLSMNDKHHSIVPFRIAGATELIASAFNQVLDAYELDVRRNGPNDILLGNFATLFQYTIQKKPYRTTLFREMLGRLENFHYPELFNHLFDEYIIHSLYEYCVRNNRSSFSGSFDLPWTIEKFKAKFTHTTHASSTSEDLKALFIHTARRAYTRELCMSS</sequence>
<gene>
    <name evidence="1" type="ORF">K7432_003930</name>
</gene>
<proteinExistence type="predicted"/>
<reference evidence="1 2" key="1">
    <citation type="submission" date="2023-04" db="EMBL/GenBank/DDBJ databases">
        <title>Genome of Basidiobolus ranarum AG-B5.</title>
        <authorList>
            <person name="Stajich J.E."/>
            <person name="Carter-House D."/>
            <person name="Gryganskyi A."/>
        </authorList>
    </citation>
    <scope>NUCLEOTIDE SEQUENCE [LARGE SCALE GENOMIC DNA]</scope>
    <source>
        <strain evidence="1 2">AG-B5</strain>
    </source>
</reference>
<dbReference type="Proteomes" id="UP001479436">
    <property type="component" value="Unassembled WGS sequence"/>
</dbReference>
<dbReference type="EMBL" id="JASJQH010007003">
    <property type="protein sequence ID" value="KAK9720774.1"/>
    <property type="molecule type" value="Genomic_DNA"/>
</dbReference>
<organism evidence="1 2">
    <name type="scientific">Basidiobolus ranarum</name>
    <dbReference type="NCBI Taxonomy" id="34480"/>
    <lineage>
        <taxon>Eukaryota</taxon>
        <taxon>Fungi</taxon>
        <taxon>Fungi incertae sedis</taxon>
        <taxon>Zoopagomycota</taxon>
        <taxon>Entomophthoromycotina</taxon>
        <taxon>Basidiobolomycetes</taxon>
        <taxon>Basidiobolales</taxon>
        <taxon>Basidiobolaceae</taxon>
        <taxon>Basidiobolus</taxon>
    </lineage>
</organism>
<protein>
    <submittedName>
        <fullName evidence="1">Uncharacterized protein</fullName>
    </submittedName>
</protein>
<comment type="caution">
    <text evidence="1">The sequence shown here is derived from an EMBL/GenBank/DDBJ whole genome shotgun (WGS) entry which is preliminary data.</text>
</comment>
<name>A0ABR2W5N8_9FUNG</name>
<evidence type="ECO:0000313" key="1">
    <source>
        <dbReference type="EMBL" id="KAK9720774.1"/>
    </source>
</evidence>